<evidence type="ECO:0000313" key="2">
    <source>
        <dbReference type="EMBL" id="KKW31204.1"/>
    </source>
</evidence>
<evidence type="ECO:0000313" key="3">
    <source>
        <dbReference type="Proteomes" id="UP000034054"/>
    </source>
</evidence>
<comment type="caution">
    <text evidence="2">The sequence shown here is derived from an EMBL/GenBank/DDBJ whole genome shotgun (WGS) entry which is preliminary data.</text>
</comment>
<organism evidence="2 3">
    <name type="scientific">Candidatus Uhrbacteria bacterium GW2011_GWA2_52_8d</name>
    <dbReference type="NCBI Taxonomy" id="1618979"/>
    <lineage>
        <taxon>Bacteria</taxon>
        <taxon>Candidatus Uhriibacteriota</taxon>
    </lineage>
</organism>
<feature type="coiled-coil region" evidence="1">
    <location>
        <begin position="109"/>
        <end position="140"/>
    </location>
</feature>
<evidence type="ECO:0000256" key="1">
    <source>
        <dbReference type="SAM" id="Coils"/>
    </source>
</evidence>
<name>A0A0G2AFB5_9BACT</name>
<gene>
    <name evidence="2" type="ORF">UY76_C0064G0003</name>
</gene>
<keyword evidence="1" id="KW-0175">Coiled coil</keyword>
<proteinExistence type="predicted"/>
<protein>
    <submittedName>
        <fullName evidence="2">Uncharacterized protein</fullName>
    </submittedName>
</protein>
<dbReference type="EMBL" id="LCRH01000064">
    <property type="protein sequence ID" value="KKW31204.1"/>
    <property type="molecule type" value="Genomic_DNA"/>
</dbReference>
<accession>A0A0G2AFB5</accession>
<reference evidence="2 3" key="1">
    <citation type="journal article" date="2015" name="Nature">
        <title>rRNA introns, odd ribosomes, and small enigmatic genomes across a large radiation of phyla.</title>
        <authorList>
            <person name="Brown C.T."/>
            <person name="Hug L.A."/>
            <person name="Thomas B.C."/>
            <person name="Sharon I."/>
            <person name="Castelle C.J."/>
            <person name="Singh A."/>
            <person name="Wilkins M.J."/>
            <person name="Williams K.H."/>
            <person name="Banfield J.F."/>
        </authorList>
    </citation>
    <scope>NUCLEOTIDE SEQUENCE [LARGE SCALE GENOMIC DNA]</scope>
</reference>
<dbReference type="Proteomes" id="UP000034054">
    <property type="component" value="Unassembled WGS sequence"/>
</dbReference>
<dbReference type="AlphaFoldDB" id="A0A0G2AFB5"/>
<sequence>METDLNPVKPVRTGDPSAIVMQLLNGNRTVEEVDEQQLRPVLRALLVQSVGRTQQLQKTIESLRAALSLSNATAEVHDKELGRAQEETANAQRIAQSLGRDMLMAVQRADALAGERASLLEELRRVRLEVRDLREQQERADVSAQGVQSKLLVYFQGLASVELPQWIGERERIINRAKHLHGKIHEGLT</sequence>